<dbReference type="EMBL" id="HG994373">
    <property type="protein sequence ID" value="CAF1723377.1"/>
    <property type="molecule type" value="Genomic_DNA"/>
</dbReference>
<gene>
    <name evidence="1" type="ORF">DARMORV10_C09P20340.1</name>
</gene>
<reference evidence="1" key="1">
    <citation type="submission" date="2021-01" db="EMBL/GenBank/DDBJ databases">
        <authorList>
            <consortium name="Genoscope - CEA"/>
            <person name="William W."/>
        </authorList>
    </citation>
    <scope>NUCLEOTIDE SEQUENCE</scope>
</reference>
<name>A0A816IU38_BRANA</name>
<dbReference type="Proteomes" id="UP001295469">
    <property type="component" value="Chromosome C09"/>
</dbReference>
<accession>A0A816IU38</accession>
<sequence length="53" mass="6108">MLLVTNQALGKIQIQKRRVLIQKLKSPNKKGILKLQHRSVALTYVPSQTRRDV</sequence>
<evidence type="ECO:0000313" key="1">
    <source>
        <dbReference type="EMBL" id="CAF1723377.1"/>
    </source>
</evidence>
<dbReference type="AlphaFoldDB" id="A0A816IU38"/>
<organism evidence="1">
    <name type="scientific">Brassica napus</name>
    <name type="common">Rape</name>
    <dbReference type="NCBI Taxonomy" id="3708"/>
    <lineage>
        <taxon>Eukaryota</taxon>
        <taxon>Viridiplantae</taxon>
        <taxon>Streptophyta</taxon>
        <taxon>Embryophyta</taxon>
        <taxon>Tracheophyta</taxon>
        <taxon>Spermatophyta</taxon>
        <taxon>Magnoliopsida</taxon>
        <taxon>eudicotyledons</taxon>
        <taxon>Gunneridae</taxon>
        <taxon>Pentapetalae</taxon>
        <taxon>rosids</taxon>
        <taxon>malvids</taxon>
        <taxon>Brassicales</taxon>
        <taxon>Brassicaceae</taxon>
        <taxon>Brassiceae</taxon>
        <taxon>Brassica</taxon>
    </lineage>
</organism>
<proteinExistence type="predicted"/>
<protein>
    <submittedName>
        <fullName evidence="1">(rape) hypothetical protein</fullName>
    </submittedName>
</protein>